<reference evidence="6" key="1">
    <citation type="journal article" date="2023" name="Mol. Phylogenet. Evol.">
        <title>Genome-scale phylogeny and comparative genomics of the fungal order Sordariales.</title>
        <authorList>
            <person name="Hensen N."/>
            <person name="Bonometti L."/>
            <person name="Westerberg I."/>
            <person name="Brannstrom I.O."/>
            <person name="Guillou S."/>
            <person name="Cros-Aarteil S."/>
            <person name="Calhoun S."/>
            <person name="Haridas S."/>
            <person name="Kuo A."/>
            <person name="Mondo S."/>
            <person name="Pangilinan J."/>
            <person name="Riley R."/>
            <person name="LaButti K."/>
            <person name="Andreopoulos B."/>
            <person name="Lipzen A."/>
            <person name="Chen C."/>
            <person name="Yan M."/>
            <person name="Daum C."/>
            <person name="Ng V."/>
            <person name="Clum A."/>
            <person name="Steindorff A."/>
            <person name="Ohm R.A."/>
            <person name="Martin F."/>
            <person name="Silar P."/>
            <person name="Natvig D.O."/>
            <person name="Lalanne C."/>
            <person name="Gautier V."/>
            <person name="Ament-Velasquez S.L."/>
            <person name="Kruys A."/>
            <person name="Hutchinson M.I."/>
            <person name="Powell A.J."/>
            <person name="Barry K."/>
            <person name="Miller A.N."/>
            <person name="Grigoriev I.V."/>
            <person name="Debuchy R."/>
            <person name="Gladieux P."/>
            <person name="Hiltunen Thoren M."/>
            <person name="Johannesson H."/>
        </authorList>
    </citation>
    <scope>NUCLEOTIDE SEQUENCE</scope>
    <source>
        <strain evidence="6">CBS 118394</strain>
    </source>
</reference>
<evidence type="ECO:0000313" key="6">
    <source>
        <dbReference type="EMBL" id="KAK3324964.1"/>
    </source>
</evidence>
<comment type="caution">
    <text evidence="6">The sequence shown here is derived from an EMBL/GenBank/DDBJ whole genome shotgun (WGS) entry which is preliminary data.</text>
</comment>
<dbReference type="InterPro" id="IPR002893">
    <property type="entry name" value="Znf_MYND"/>
</dbReference>
<name>A0AAE0MBH8_9PEZI</name>
<sequence>MGAAPELICANWTPDNPECETVGRFSCKNCLLVLYCGSKCQKSHWILHKSDCRSPLGKKTWSPDWVLENRDPVFVRNGPGVQFGRGKYLWGNVPAFDVVQLASNEGENYGEPLRLLFAASGDVRNIVKTIAQLPSSYVQRVDVTMNDRDIDIVARNVILLLVALVVDDVDAAINCIIHVWYSARICKSHLDVLQQRIRPLIQTVCDKIKSKPPESLQAKTWSFGEQRSLRLVLTKSSWGSLLSFLDTPEGLTEEQAHQIRRAVTMAESRKDYRDRSLLCQPSPARRVASIRFREDGLLLPFGSPRRDSDFVHPNPTFFQTANTWPMFDNADPLHGWSLKEVEDCPNGPATADIYGKLHCHITTLLRQFLLRVSSSPISFRLFQMDATDLSEHLEMGSFDRVEVSNISDGGYLGIHRILQSMIPLLRNPIANPHATLITLFMNAVDECLTDSEKNSLMDPGGPTMDRLFKYLPPQQWRGPPTKNSPDSIKFVYANDLVATYEKVFDRYMTRLGFREVGEFIGAAMKDEHTIVENWPFRLKLQPGQPGAQEEFDSLLAGGMSGKERYVEWKRIGVYGDEHE</sequence>
<evidence type="ECO:0000256" key="2">
    <source>
        <dbReference type="ARBA" id="ARBA00022771"/>
    </source>
</evidence>
<dbReference type="PROSITE" id="PS50865">
    <property type="entry name" value="ZF_MYND_2"/>
    <property type="match status" value="1"/>
</dbReference>
<dbReference type="Proteomes" id="UP001283341">
    <property type="component" value="Unassembled WGS sequence"/>
</dbReference>
<organism evidence="6 7">
    <name type="scientific">Apodospora peruviana</name>
    <dbReference type="NCBI Taxonomy" id="516989"/>
    <lineage>
        <taxon>Eukaryota</taxon>
        <taxon>Fungi</taxon>
        <taxon>Dikarya</taxon>
        <taxon>Ascomycota</taxon>
        <taxon>Pezizomycotina</taxon>
        <taxon>Sordariomycetes</taxon>
        <taxon>Sordariomycetidae</taxon>
        <taxon>Sordariales</taxon>
        <taxon>Lasiosphaeriaceae</taxon>
        <taxon>Apodospora</taxon>
    </lineage>
</organism>
<keyword evidence="3" id="KW-0862">Zinc</keyword>
<accession>A0AAE0MBH8</accession>
<dbReference type="Pfam" id="PF14737">
    <property type="entry name" value="DUF4470"/>
    <property type="match status" value="1"/>
</dbReference>
<dbReference type="AlphaFoldDB" id="A0AAE0MBH8"/>
<evidence type="ECO:0000256" key="3">
    <source>
        <dbReference type="ARBA" id="ARBA00022833"/>
    </source>
</evidence>
<evidence type="ECO:0000259" key="5">
    <source>
        <dbReference type="PROSITE" id="PS50865"/>
    </source>
</evidence>
<dbReference type="Gene3D" id="6.10.140.2220">
    <property type="match status" value="1"/>
</dbReference>
<dbReference type="EMBL" id="JAUEDM010000002">
    <property type="protein sequence ID" value="KAK3324964.1"/>
    <property type="molecule type" value="Genomic_DNA"/>
</dbReference>
<keyword evidence="7" id="KW-1185">Reference proteome</keyword>
<evidence type="ECO:0000313" key="7">
    <source>
        <dbReference type="Proteomes" id="UP001283341"/>
    </source>
</evidence>
<feature type="domain" description="MYND-type" evidence="5">
    <location>
        <begin position="6"/>
        <end position="52"/>
    </location>
</feature>
<evidence type="ECO:0000256" key="4">
    <source>
        <dbReference type="PROSITE-ProRule" id="PRU00134"/>
    </source>
</evidence>
<dbReference type="Pfam" id="PF01753">
    <property type="entry name" value="zf-MYND"/>
    <property type="match status" value="1"/>
</dbReference>
<dbReference type="InterPro" id="IPR027974">
    <property type="entry name" value="DUF4470"/>
</dbReference>
<protein>
    <recommendedName>
        <fullName evidence="5">MYND-type domain-containing protein</fullName>
    </recommendedName>
</protein>
<gene>
    <name evidence="6" type="ORF">B0H66DRAFT_511247</name>
</gene>
<keyword evidence="2 4" id="KW-0863">Zinc-finger</keyword>
<dbReference type="GO" id="GO:0008270">
    <property type="term" value="F:zinc ion binding"/>
    <property type="evidence" value="ECO:0007669"/>
    <property type="project" value="UniProtKB-KW"/>
</dbReference>
<dbReference type="SUPFAM" id="SSF144232">
    <property type="entry name" value="HIT/MYND zinc finger-like"/>
    <property type="match status" value="1"/>
</dbReference>
<proteinExistence type="predicted"/>
<evidence type="ECO:0000256" key="1">
    <source>
        <dbReference type="ARBA" id="ARBA00022723"/>
    </source>
</evidence>
<keyword evidence="1" id="KW-0479">Metal-binding</keyword>
<reference evidence="6" key="2">
    <citation type="submission" date="2023-06" db="EMBL/GenBank/DDBJ databases">
        <authorList>
            <consortium name="Lawrence Berkeley National Laboratory"/>
            <person name="Haridas S."/>
            <person name="Hensen N."/>
            <person name="Bonometti L."/>
            <person name="Westerberg I."/>
            <person name="Brannstrom I.O."/>
            <person name="Guillou S."/>
            <person name="Cros-Aarteil S."/>
            <person name="Calhoun S."/>
            <person name="Kuo A."/>
            <person name="Mondo S."/>
            <person name="Pangilinan J."/>
            <person name="Riley R."/>
            <person name="Labutti K."/>
            <person name="Andreopoulos B."/>
            <person name="Lipzen A."/>
            <person name="Chen C."/>
            <person name="Yanf M."/>
            <person name="Daum C."/>
            <person name="Ng V."/>
            <person name="Clum A."/>
            <person name="Steindorff A."/>
            <person name="Ohm R."/>
            <person name="Martin F."/>
            <person name="Silar P."/>
            <person name="Natvig D."/>
            <person name="Lalanne C."/>
            <person name="Gautier V."/>
            <person name="Ament-Velasquez S.L."/>
            <person name="Kruys A."/>
            <person name="Hutchinson M.I."/>
            <person name="Powell A.J."/>
            <person name="Barry K."/>
            <person name="Miller A.N."/>
            <person name="Grigoriev I.V."/>
            <person name="Debuchy R."/>
            <person name="Gladieux P."/>
            <person name="Thoren M.H."/>
            <person name="Johannesson H."/>
        </authorList>
    </citation>
    <scope>NUCLEOTIDE SEQUENCE</scope>
    <source>
        <strain evidence="6">CBS 118394</strain>
    </source>
</reference>